<comment type="subcellular location">
    <subcellularLocation>
        <location evidence="1">Cytoplasm</location>
    </subcellularLocation>
</comment>
<dbReference type="RefSeq" id="WP_193929502.1">
    <property type="nucleotide sequence ID" value="NZ_JADEYC010000031.1"/>
</dbReference>
<gene>
    <name evidence="5" type="ORF">IQ251_16495</name>
</gene>
<evidence type="ECO:0000256" key="1">
    <source>
        <dbReference type="ARBA" id="ARBA00004496"/>
    </source>
</evidence>
<keyword evidence="3" id="KW-0963">Cytoplasm</keyword>
<proteinExistence type="inferred from homology"/>
<dbReference type="Proteomes" id="UP000598360">
    <property type="component" value="Unassembled WGS sequence"/>
</dbReference>
<sequence length="272" mass="29799">MPGRQLDVTPPAAAYLCRRFDSHLHPLLRVGRLPFEADERDHAEFDRRGRDDLARQGALDGDQLHPFLEDAMHLLARPPLAVGLAVHEPGGTSFNAVCVEQNRDVLQAYQADGATTQDLENIQLTRHEYGGAGGNAVRLLGSVTAAPGRSVSVPTAYLDEADRRRKAGTALQAALSGAGVHGADARTLATAFSAERSRDGVFTVRAYDDKVRRMHVLPVNLQFFVTNEGCYMSQRVRGQDGREWFTLAPADGRKLHAKIEEMAKALRQPARV</sequence>
<keyword evidence="6" id="KW-1185">Reference proteome</keyword>
<protein>
    <submittedName>
        <fullName evidence="5">ESX secretion-associated protein EspG</fullName>
    </submittedName>
</protein>
<evidence type="ECO:0000256" key="3">
    <source>
        <dbReference type="ARBA" id="ARBA00022490"/>
    </source>
</evidence>
<dbReference type="Pfam" id="PF14011">
    <property type="entry name" value="ESX-1_EspG"/>
    <property type="match status" value="1"/>
</dbReference>
<evidence type="ECO:0000256" key="2">
    <source>
        <dbReference type="ARBA" id="ARBA00006411"/>
    </source>
</evidence>
<keyword evidence="4" id="KW-0143">Chaperone</keyword>
<organism evidence="5 6">
    <name type="scientific">Saccharopolyspora montiporae</name>
    <dbReference type="NCBI Taxonomy" id="2781240"/>
    <lineage>
        <taxon>Bacteria</taxon>
        <taxon>Bacillati</taxon>
        <taxon>Actinomycetota</taxon>
        <taxon>Actinomycetes</taxon>
        <taxon>Pseudonocardiales</taxon>
        <taxon>Pseudonocardiaceae</taxon>
        <taxon>Saccharopolyspora</taxon>
    </lineage>
</organism>
<comment type="similarity">
    <text evidence="2">Belongs to the EspG family.</text>
</comment>
<comment type="caution">
    <text evidence="5">The sequence shown here is derived from an EMBL/GenBank/DDBJ whole genome shotgun (WGS) entry which is preliminary data.</text>
</comment>
<dbReference type="InterPro" id="IPR025734">
    <property type="entry name" value="EspG"/>
</dbReference>
<evidence type="ECO:0000313" key="6">
    <source>
        <dbReference type="Proteomes" id="UP000598360"/>
    </source>
</evidence>
<evidence type="ECO:0000313" key="5">
    <source>
        <dbReference type="EMBL" id="MBE9376052.1"/>
    </source>
</evidence>
<evidence type="ECO:0000256" key="4">
    <source>
        <dbReference type="ARBA" id="ARBA00023186"/>
    </source>
</evidence>
<accession>A0A929BA17</accession>
<dbReference type="AlphaFoldDB" id="A0A929BA17"/>
<reference evidence="5" key="1">
    <citation type="submission" date="2020-10" db="EMBL/GenBank/DDBJ databases">
        <title>Diversity and distribution of actinomycetes associated with coral in the coast of Hainan.</title>
        <authorList>
            <person name="Li F."/>
        </authorList>
    </citation>
    <scope>NUCLEOTIDE SEQUENCE</scope>
    <source>
        <strain evidence="5">HNM0983</strain>
    </source>
</reference>
<dbReference type="EMBL" id="JADEYC010000031">
    <property type="protein sequence ID" value="MBE9376052.1"/>
    <property type="molecule type" value="Genomic_DNA"/>
</dbReference>
<name>A0A929BA17_9PSEU</name>